<feature type="signal peptide" evidence="1">
    <location>
        <begin position="1"/>
        <end position="17"/>
    </location>
</feature>
<comment type="caution">
    <text evidence="2">The sequence shown here is derived from an EMBL/GenBank/DDBJ whole genome shotgun (WGS) entry which is preliminary data.</text>
</comment>
<evidence type="ECO:0000313" key="3">
    <source>
        <dbReference type="Proteomes" id="UP000646827"/>
    </source>
</evidence>
<evidence type="ECO:0000313" key="2">
    <source>
        <dbReference type="EMBL" id="KAG2221520.1"/>
    </source>
</evidence>
<feature type="chain" id="PRO_5034300866" evidence="1">
    <location>
        <begin position="18"/>
        <end position="125"/>
    </location>
</feature>
<evidence type="ECO:0000256" key="1">
    <source>
        <dbReference type="SAM" id="SignalP"/>
    </source>
</evidence>
<sequence length="125" mass="13085">MKFVSIALIAGASIAAASPAGHAEMLKKREPYSTATVINPSTTYVNVYDGYVSTSTSWATVEATTTAVATEHSALFSLDVPLLSFLNNMPALAEILEVLSPVSSAEIAAEEFAAEEFDAEAPLAE</sequence>
<reference evidence="2 3" key="1">
    <citation type="submission" date="2020-12" db="EMBL/GenBank/DDBJ databases">
        <title>Metabolic potential, ecology and presence of endohyphal bacteria is reflected in genomic diversity of Mucoromycotina.</title>
        <authorList>
            <person name="Muszewska A."/>
            <person name="Okrasinska A."/>
            <person name="Steczkiewicz K."/>
            <person name="Drgas O."/>
            <person name="Orlowska M."/>
            <person name="Perlinska-Lenart U."/>
            <person name="Aleksandrzak-Piekarczyk T."/>
            <person name="Szatraj K."/>
            <person name="Zielenkiewicz U."/>
            <person name="Pilsyk S."/>
            <person name="Malc E."/>
            <person name="Mieczkowski P."/>
            <person name="Kruszewska J.S."/>
            <person name="Biernat P."/>
            <person name="Pawlowska J."/>
        </authorList>
    </citation>
    <scope>NUCLEOTIDE SEQUENCE [LARGE SCALE GENOMIC DNA]</scope>
    <source>
        <strain evidence="2 3">CBS 142.35</strain>
    </source>
</reference>
<keyword evidence="3" id="KW-1185">Reference proteome</keyword>
<organism evidence="2 3">
    <name type="scientific">Circinella minor</name>
    <dbReference type="NCBI Taxonomy" id="1195481"/>
    <lineage>
        <taxon>Eukaryota</taxon>
        <taxon>Fungi</taxon>
        <taxon>Fungi incertae sedis</taxon>
        <taxon>Mucoromycota</taxon>
        <taxon>Mucoromycotina</taxon>
        <taxon>Mucoromycetes</taxon>
        <taxon>Mucorales</taxon>
        <taxon>Lichtheimiaceae</taxon>
        <taxon>Circinella</taxon>
    </lineage>
</organism>
<gene>
    <name evidence="2" type="ORF">INT45_008845</name>
</gene>
<accession>A0A8H7S3K2</accession>
<dbReference type="Proteomes" id="UP000646827">
    <property type="component" value="Unassembled WGS sequence"/>
</dbReference>
<keyword evidence="1" id="KW-0732">Signal</keyword>
<dbReference type="EMBL" id="JAEPRB010000107">
    <property type="protein sequence ID" value="KAG2221520.1"/>
    <property type="molecule type" value="Genomic_DNA"/>
</dbReference>
<name>A0A8H7S3K2_9FUNG</name>
<proteinExistence type="predicted"/>
<protein>
    <submittedName>
        <fullName evidence="2">Uncharacterized protein</fullName>
    </submittedName>
</protein>
<dbReference type="OrthoDB" id="10461526at2759"/>
<dbReference type="AlphaFoldDB" id="A0A8H7S3K2"/>